<dbReference type="RefSeq" id="WP_097045938.1">
    <property type="nucleotide sequence ID" value="NZ_OBEH01000003.1"/>
</dbReference>
<accession>A0A285MTG8</accession>
<dbReference type="Proteomes" id="UP000219048">
    <property type="component" value="Unassembled WGS sequence"/>
</dbReference>
<dbReference type="InterPro" id="IPR025345">
    <property type="entry name" value="DUF4249"/>
</dbReference>
<evidence type="ECO:0000313" key="2">
    <source>
        <dbReference type="Proteomes" id="UP000219048"/>
    </source>
</evidence>
<dbReference type="OrthoDB" id="1062680at2"/>
<dbReference type="Pfam" id="PF14054">
    <property type="entry name" value="DUF4249"/>
    <property type="match status" value="1"/>
</dbReference>
<name>A0A285MTG8_9FLAO</name>
<dbReference type="AlphaFoldDB" id="A0A285MTG8"/>
<proteinExistence type="predicted"/>
<sequence length="392" mass="44419">MAHKALKNTCWIVFLAITGLVTNSCIESFVPETGIFDDALVIESTITTEVKEQQVFLNRAFRFEEFVPVPEENAKVIVKDDLGDEHSFQETSPGKYTSDVAFGAQPDRSYQLLVTTSDGKEYSSDAVLAPKISPIHGLKANRVVSGEDGMEILVEYDDSQTSTFFRYQFEETYQIIAPDWTGSELRAVAPFVLVVWPLDREERVCYKTDVSNDIIVNRPLETNQNNVLEFQVRFIDRNNYIISHRYSVLVKQLSISEESYRYLKKLDESSGGDDLFSPSQPGFFRGNVRSTNNQDEKVLGFFHVASVSSKRIFFNYSDFFPNEDLPPYVDGCLPFKPPTQSVNGEPTIFEMVANNVVRYHGTDAFGEFIVVPRVCADCTVLGDPNVPEFWEE</sequence>
<gene>
    <name evidence="1" type="ORF">SAMN06265377_2309</name>
</gene>
<evidence type="ECO:0000313" key="1">
    <source>
        <dbReference type="EMBL" id="SNZ00485.1"/>
    </source>
</evidence>
<evidence type="ECO:0008006" key="3">
    <source>
        <dbReference type="Google" id="ProtNLM"/>
    </source>
</evidence>
<reference evidence="2" key="1">
    <citation type="submission" date="2017-09" db="EMBL/GenBank/DDBJ databases">
        <authorList>
            <person name="Varghese N."/>
            <person name="Submissions S."/>
        </authorList>
    </citation>
    <scope>NUCLEOTIDE SEQUENCE [LARGE SCALE GENOMIC DNA]</scope>
    <source>
        <strain evidence="2">DSM 25885</strain>
    </source>
</reference>
<protein>
    <recommendedName>
        <fullName evidence="3">DUF4249 domain-containing protein</fullName>
    </recommendedName>
</protein>
<dbReference type="EMBL" id="OBEH01000003">
    <property type="protein sequence ID" value="SNZ00485.1"/>
    <property type="molecule type" value="Genomic_DNA"/>
</dbReference>
<organism evidence="1 2">
    <name type="scientific">Flagellimonas pacifica</name>
    <dbReference type="NCBI Taxonomy" id="1247520"/>
    <lineage>
        <taxon>Bacteria</taxon>
        <taxon>Pseudomonadati</taxon>
        <taxon>Bacteroidota</taxon>
        <taxon>Flavobacteriia</taxon>
        <taxon>Flavobacteriales</taxon>
        <taxon>Flavobacteriaceae</taxon>
        <taxon>Flagellimonas</taxon>
    </lineage>
</organism>
<keyword evidence="2" id="KW-1185">Reference proteome</keyword>